<gene>
    <name evidence="2" type="ORF">C7449_104349</name>
</gene>
<keyword evidence="2" id="KW-0418">Kinase</keyword>
<dbReference type="GO" id="GO:0016301">
    <property type="term" value="F:kinase activity"/>
    <property type="evidence" value="ECO:0007669"/>
    <property type="project" value="UniProtKB-KW"/>
</dbReference>
<dbReference type="Pfam" id="PF01636">
    <property type="entry name" value="APH"/>
    <property type="match status" value="1"/>
</dbReference>
<proteinExistence type="predicted"/>
<accession>A0A2T5B8P1</accession>
<keyword evidence="3" id="KW-1185">Reference proteome</keyword>
<comment type="caution">
    <text evidence="2">The sequence shown here is derived from an EMBL/GenBank/DDBJ whole genome shotgun (WGS) entry which is preliminary data.</text>
</comment>
<feature type="domain" description="Aminoglycoside phosphotransferase" evidence="1">
    <location>
        <begin position="32"/>
        <end position="227"/>
    </location>
</feature>
<dbReference type="EMBL" id="PZZZ01000004">
    <property type="protein sequence ID" value="PTM95273.1"/>
    <property type="molecule type" value="Genomic_DNA"/>
</dbReference>
<organism evidence="2 3">
    <name type="scientific">Mycoplana dimorpha</name>
    <dbReference type="NCBI Taxonomy" id="28320"/>
    <lineage>
        <taxon>Bacteria</taxon>
        <taxon>Pseudomonadati</taxon>
        <taxon>Pseudomonadota</taxon>
        <taxon>Alphaproteobacteria</taxon>
        <taxon>Hyphomicrobiales</taxon>
        <taxon>Rhizobiaceae</taxon>
        <taxon>Mycoplana</taxon>
    </lineage>
</organism>
<dbReference type="SUPFAM" id="SSF56112">
    <property type="entry name" value="Protein kinase-like (PK-like)"/>
    <property type="match status" value="1"/>
</dbReference>
<protein>
    <submittedName>
        <fullName evidence="2">Ser/Thr protein kinase RdoA (MazF antagonist)</fullName>
    </submittedName>
</protein>
<sequence length="340" mass="38535">MTTCHPSISELLAGDAAVLHTKWRLRLQKRIVELNGRKYVLYRFRSKRARLRFEDTIRRLEQAGISVQSICAHTATNGEYLRHGHWVALSYLPGEPIGKQANRSTLVSLGQTMARLNAIEGPARTALFGARRPVLPHRTYLARDTQLTDAQRCWVRKSQARLEGLAGTQLTHGDLFGGNIIRNSNRSVSLIDYELLAHDLAGIELAATLLRPFCRKDKRRRILVSAYLAACPPELEQVWRVHGRDFLFAAAARLALARQDRVRHVTRLDRLLAVRGLFSRADKKSARRHAANLAVIRSAQRNEAYYVGVARALIDLCMADPDMDPLDLLRLCSERRARLR</sequence>
<dbReference type="OrthoDB" id="8421359at2"/>
<dbReference type="Proteomes" id="UP000241247">
    <property type="component" value="Unassembled WGS sequence"/>
</dbReference>
<dbReference type="InterPro" id="IPR011009">
    <property type="entry name" value="Kinase-like_dom_sf"/>
</dbReference>
<reference evidence="2 3" key="1">
    <citation type="submission" date="2018-04" db="EMBL/GenBank/DDBJ databases">
        <title>Genomic Encyclopedia of Type Strains, Phase IV (KMG-IV): sequencing the most valuable type-strain genomes for metagenomic binning, comparative biology and taxonomic classification.</title>
        <authorList>
            <person name="Goeker M."/>
        </authorList>
    </citation>
    <scope>NUCLEOTIDE SEQUENCE [LARGE SCALE GENOMIC DNA]</scope>
    <source>
        <strain evidence="2 3">DSM 7138</strain>
    </source>
</reference>
<keyword evidence="2" id="KW-0808">Transferase</keyword>
<dbReference type="InterPro" id="IPR002575">
    <property type="entry name" value="Aminoglycoside_PTrfase"/>
</dbReference>
<evidence type="ECO:0000259" key="1">
    <source>
        <dbReference type="Pfam" id="PF01636"/>
    </source>
</evidence>
<evidence type="ECO:0000313" key="3">
    <source>
        <dbReference type="Proteomes" id="UP000241247"/>
    </source>
</evidence>
<name>A0A2T5B8P1_MYCDI</name>
<evidence type="ECO:0000313" key="2">
    <source>
        <dbReference type="EMBL" id="PTM95273.1"/>
    </source>
</evidence>
<dbReference type="RefSeq" id="WP_108002990.1">
    <property type="nucleotide sequence ID" value="NZ_JBHEEX010000007.1"/>
</dbReference>
<dbReference type="Gene3D" id="3.90.1200.10">
    <property type="match status" value="1"/>
</dbReference>
<dbReference type="AlphaFoldDB" id="A0A2T5B8P1"/>